<comment type="pathway">
    <text evidence="4">Carbohydrate biosynthesis; dTDP-L-rhamnose biosynthesis.</text>
</comment>
<evidence type="ECO:0000256" key="2">
    <source>
        <dbReference type="PIRSR" id="PIRSR600888-1"/>
    </source>
</evidence>
<dbReference type="KEGG" id="nab:B1sIIB91_05520"/>
<dbReference type="PANTHER" id="PTHR21047:SF2">
    <property type="entry name" value="THYMIDINE DIPHOSPHO-4-KETO-RHAMNOSE 3,5-EPIMERASE"/>
    <property type="match status" value="1"/>
</dbReference>
<protein>
    <recommendedName>
        <fullName evidence="4">dTDP-4-dehydrorhamnose 3,5-epimerase</fullName>
        <ecNumber evidence="4">5.1.3.13</ecNumber>
    </recommendedName>
    <alternativeName>
        <fullName evidence="4">Thymidine diphospho-4-keto-rhamnose 3,5-epimerase</fullName>
    </alternativeName>
</protein>
<comment type="subunit">
    <text evidence="4">Homodimer.</text>
</comment>
<dbReference type="SUPFAM" id="SSF51182">
    <property type="entry name" value="RmlC-like cupins"/>
    <property type="match status" value="1"/>
</dbReference>
<dbReference type="GO" id="GO:0019305">
    <property type="term" value="P:dTDP-rhamnose biosynthetic process"/>
    <property type="evidence" value="ECO:0007669"/>
    <property type="project" value="UniProtKB-UniRule"/>
</dbReference>
<dbReference type="EC" id="5.1.3.13" evidence="4"/>
<dbReference type="GO" id="GO:0005829">
    <property type="term" value="C:cytosol"/>
    <property type="evidence" value="ECO:0007669"/>
    <property type="project" value="TreeGrafter"/>
</dbReference>
<name>A0A249L5K4_9ACTN</name>
<comment type="function">
    <text evidence="4">Catalyzes the epimerization of the C3' and C5'positions of dTDP-6-deoxy-D-xylo-4-hexulose, forming dTDP-6-deoxy-L-lyxo-4-hexulose.</text>
</comment>
<sequence length="180" mass="20604">MKIQDTKFDDVKIIEFNRHLDDRGFFSEIYKETVFDGFKIPPFVQDNLSFSSRGTIRGLHWQRSPWAQGKLVTCLTGQIYDVVVDIKVDSPTFGQYLGTELTESKPSALWVPPGYAHGFQALEDNTRVVYKVTSYWNSGSESSLNFNDPALGIDWRNLPPLVSPKDLESPYLKDLKLHRD</sequence>
<comment type="similarity">
    <text evidence="1 4">Belongs to the dTDP-4-dehydrorhamnose 3,5-epimerase family.</text>
</comment>
<feature type="active site" description="Proton donor" evidence="2">
    <location>
        <position position="130"/>
    </location>
</feature>
<dbReference type="PANTHER" id="PTHR21047">
    <property type="entry name" value="DTDP-6-DEOXY-D-GLUCOSE-3,5 EPIMERASE"/>
    <property type="match status" value="1"/>
</dbReference>
<dbReference type="EMBL" id="CP016779">
    <property type="protein sequence ID" value="ASY24332.1"/>
    <property type="molecule type" value="Genomic_DNA"/>
</dbReference>
<dbReference type="AlphaFoldDB" id="A0A249L5K4"/>
<accession>A0A249L5K4</accession>
<dbReference type="Pfam" id="PF00908">
    <property type="entry name" value="dTDP_sugar_isom"/>
    <property type="match status" value="1"/>
</dbReference>
<evidence type="ECO:0000313" key="6">
    <source>
        <dbReference type="Proteomes" id="UP000217210"/>
    </source>
</evidence>
<comment type="catalytic activity">
    <reaction evidence="4">
        <text>dTDP-4-dehydro-6-deoxy-alpha-D-glucose = dTDP-4-dehydro-beta-L-rhamnose</text>
        <dbReference type="Rhea" id="RHEA:16969"/>
        <dbReference type="ChEBI" id="CHEBI:57649"/>
        <dbReference type="ChEBI" id="CHEBI:62830"/>
        <dbReference type="EC" id="5.1.3.13"/>
    </reaction>
</comment>
<dbReference type="RefSeq" id="WP_095688590.1">
    <property type="nucleotide sequence ID" value="NZ_CP016779.1"/>
</dbReference>
<dbReference type="OrthoDB" id="9800680at2"/>
<keyword evidence="4" id="KW-0413">Isomerase</keyword>
<dbReference type="CDD" id="cd00438">
    <property type="entry name" value="cupin_RmlC"/>
    <property type="match status" value="1"/>
</dbReference>
<evidence type="ECO:0000313" key="5">
    <source>
        <dbReference type="EMBL" id="ASY24332.1"/>
    </source>
</evidence>
<dbReference type="UniPathway" id="UPA00124"/>
<dbReference type="Proteomes" id="UP000217210">
    <property type="component" value="Chromosome"/>
</dbReference>
<organism evidence="5 6">
    <name type="scientific">Candidatus Nanopelagicus abundans</name>
    <dbReference type="NCBI Taxonomy" id="1884916"/>
    <lineage>
        <taxon>Bacteria</taxon>
        <taxon>Bacillati</taxon>
        <taxon>Actinomycetota</taxon>
        <taxon>Actinomycetes</taxon>
        <taxon>Candidatus Nanopelagicales</taxon>
        <taxon>Candidatus Nanopelagicaceae</taxon>
        <taxon>Candidatus Nanopelagicus</taxon>
    </lineage>
</organism>
<dbReference type="InterPro" id="IPR000888">
    <property type="entry name" value="RmlC-like"/>
</dbReference>
<dbReference type="InterPro" id="IPR011051">
    <property type="entry name" value="RmlC_Cupin_sf"/>
</dbReference>
<dbReference type="GO" id="GO:0008830">
    <property type="term" value="F:dTDP-4-dehydrorhamnose 3,5-epimerase activity"/>
    <property type="evidence" value="ECO:0007669"/>
    <property type="project" value="UniProtKB-UniRule"/>
</dbReference>
<dbReference type="GO" id="GO:0000271">
    <property type="term" value="P:polysaccharide biosynthetic process"/>
    <property type="evidence" value="ECO:0007669"/>
    <property type="project" value="TreeGrafter"/>
</dbReference>
<reference evidence="5 6" key="1">
    <citation type="submission" date="2016-07" db="EMBL/GenBank/DDBJ databases">
        <title>High microdiversification within the ubiquitous acI lineage of Actinobacteria.</title>
        <authorList>
            <person name="Neuenschwander S.M."/>
            <person name="Salcher M."/>
            <person name="Ghai R."/>
            <person name="Pernthaler J."/>
        </authorList>
    </citation>
    <scope>NUCLEOTIDE SEQUENCE [LARGE SCALE GENOMIC DNA]</scope>
    <source>
        <strain evidence="5">MMS-IIB-91</strain>
    </source>
</reference>
<dbReference type="InterPro" id="IPR014710">
    <property type="entry name" value="RmlC-like_jellyroll"/>
</dbReference>
<evidence type="ECO:0000256" key="1">
    <source>
        <dbReference type="ARBA" id="ARBA00010154"/>
    </source>
</evidence>
<gene>
    <name evidence="5" type="ORF">B1sIIB91_05520</name>
</gene>
<dbReference type="NCBIfam" id="TIGR01221">
    <property type="entry name" value="rmlC"/>
    <property type="match status" value="1"/>
</dbReference>
<feature type="active site" description="Proton acceptor" evidence="2">
    <location>
        <position position="60"/>
    </location>
</feature>
<evidence type="ECO:0000256" key="3">
    <source>
        <dbReference type="PIRSR" id="PIRSR600888-3"/>
    </source>
</evidence>
<evidence type="ECO:0000256" key="4">
    <source>
        <dbReference type="RuleBase" id="RU364069"/>
    </source>
</evidence>
<proteinExistence type="inferred from homology"/>
<feature type="site" description="Participates in a stacking interaction with the thymidine ring of dTDP-4-oxo-6-deoxyglucose" evidence="3">
    <location>
        <position position="136"/>
    </location>
</feature>
<dbReference type="Gene3D" id="2.60.120.10">
    <property type="entry name" value="Jelly Rolls"/>
    <property type="match status" value="1"/>
</dbReference>
<keyword evidence="6" id="KW-1185">Reference proteome</keyword>